<organism evidence="3 4">
    <name type="scientific">Umezawaea tangerina</name>
    <dbReference type="NCBI Taxonomy" id="84725"/>
    <lineage>
        <taxon>Bacteria</taxon>
        <taxon>Bacillati</taxon>
        <taxon>Actinomycetota</taxon>
        <taxon>Actinomycetes</taxon>
        <taxon>Pseudonocardiales</taxon>
        <taxon>Pseudonocardiaceae</taxon>
        <taxon>Umezawaea</taxon>
    </lineage>
</organism>
<accession>A0A2T0T037</accession>
<gene>
    <name evidence="3" type="ORF">CLV43_108432</name>
</gene>
<evidence type="ECO:0000313" key="4">
    <source>
        <dbReference type="Proteomes" id="UP000239494"/>
    </source>
</evidence>
<keyword evidence="2" id="KW-0732">Signal</keyword>
<protein>
    <recommendedName>
        <fullName evidence="5">Flagellar hook-length control protein FliK</fullName>
    </recommendedName>
</protein>
<evidence type="ECO:0000313" key="3">
    <source>
        <dbReference type="EMBL" id="PRY39032.1"/>
    </source>
</evidence>
<evidence type="ECO:0008006" key="5">
    <source>
        <dbReference type="Google" id="ProtNLM"/>
    </source>
</evidence>
<dbReference type="EMBL" id="PVTF01000008">
    <property type="protein sequence ID" value="PRY39032.1"/>
    <property type="molecule type" value="Genomic_DNA"/>
</dbReference>
<feature type="compositionally biased region" description="Pro residues" evidence="1">
    <location>
        <begin position="165"/>
        <end position="175"/>
    </location>
</feature>
<feature type="compositionally biased region" description="Polar residues" evidence="1">
    <location>
        <begin position="136"/>
        <end position="148"/>
    </location>
</feature>
<dbReference type="RefSeq" id="WP_211304577.1">
    <property type="nucleotide sequence ID" value="NZ_PVTF01000008.1"/>
</dbReference>
<sequence>MNGLSPRCRLAALCVAVVAFSPVPAAVAAPAAAGPVTVSVGTPGYCPTATGVTVVVDYQELGGTTEVRCAPGAQATGLAALENAGFAVTGTQRWGKAFVCRVNGLPTAATEACVNTPPTTAYWSYWHAPNGGSWTYSQQGASGRQPPQGSFEGWSFSLNHGANDNPPPDVAPVRP</sequence>
<evidence type="ECO:0000256" key="2">
    <source>
        <dbReference type="SAM" id="SignalP"/>
    </source>
</evidence>
<feature type="chain" id="PRO_5039145525" description="Flagellar hook-length control protein FliK" evidence="2">
    <location>
        <begin position="26"/>
        <end position="175"/>
    </location>
</feature>
<proteinExistence type="predicted"/>
<dbReference type="AlphaFoldDB" id="A0A2T0T037"/>
<name>A0A2T0T037_9PSEU</name>
<feature type="region of interest" description="Disordered" evidence="1">
    <location>
        <begin position="136"/>
        <end position="175"/>
    </location>
</feature>
<comment type="caution">
    <text evidence="3">The sequence shown here is derived from an EMBL/GenBank/DDBJ whole genome shotgun (WGS) entry which is preliminary data.</text>
</comment>
<keyword evidence="4" id="KW-1185">Reference proteome</keyword>
<feature type="signal peptide" evidence="2">
    <location>
        <begin position="1"/>
        <end position="25"/>
    </location>
</feature>
<dbReference type="Proteomes" id="UP000239494">
    <property type="component" value="Unassembled WGS sequence"/>
</dbReference>
<reference evidence="3 4" key="1">
    <citation type="submission" date="2018-03" db="EMBL/GenBank/DDBJ databases">
        <title>Genomic Encyclopedia of Archaeal and Bacterial Type Strains, Phase II (KMG-II): from individual species to whole genera.</title>
        <authorList>
            <person name="Goeker M."/>
        </authorList>
    </citation>
    <scope>NUCLEOTIDE SEQUENCE [LARGE SCALE GENOMIC DNA]</scope>
    <source>
        <strain evidence="3 4">DSM 44720</strain>
    </source>
</reference>
<evidence type="ECO:0000256" key="1">
    <source>
        <dbReference type="SAM" id="MobiDB-lite"/>
    </source>
</evidence>